<feature type="domain" description="YNCE-like beta-propeller" evidence="3">
    <location>
        <begin position="67"/>
        <end position="372"/>
    </location>
</feature>
<dbReference type="InterPro" id="IPR051200">
    <property type="entry name" value="Host-pathogen_enzymatic-act"/>
</dbReference>
<protein>
    <recommendedName>
        <fullName evidence="3">YNCE-like beta-propeller domain-containing protein</fullName>
    </recommendedName>
</protein>
<dbReference type="RefSeq" id="WP_265381506.1">
    <property type="nucleotide sequence ID" value="NZ_CP110615.1"/>
</dbReference>
<dbReference type="Proteomes" id="UP001164965">
    <property type="component" value="Chromosome"/>
</dbReference>
<dbReference type="InterPro" id="IPR048433">
    <property type="entry name" value="YNCE-like_beta-prop"/>
</dbReference>
<keyword evidence="5" id="KW-1185">Reference proteome</keyword>
<feature type="region of interest" description="Disordered" evidence="2">
    <location>
        <begin position="12"/>
        <end position="47"/>
    </location>
</feature>
<dbReference type="PANTHER" id="PTHR47197">
    <property type="entry name" value="PROTEIN NIRF"/>
    <property type="match status" value="1"/>
</dbReference>
<keyword evidence="1" id="KW-0732">Signal</keyword>
<evidence type="ECO:0000313" key="5">
    <source>
        <dbReference type="Proteomes" id="UP001164965"/>
    </source>
</evidence>
<dbReference type="SUPFAM" id="SSF50974">
    <property type="entry name" value="Nitrous oxide reductase, N-terminal domain"/>
    <property type="match status" value="1"/>
</dbReference>
<dbReference type="EMBL" id="CP110615">
    <property type="protein sequence ID" value="UZJ23399.1"/>
    <property type="molecule type" value="Genomic_DNA"/>
</dbReference>
<accession>A0ABY6NVH8</accession>
<dbReference type="PANTHER" id="PTHR47197:SF3">
    <property type="entry name" value="DIHYDRO-HEME D1 DEHYDROGENASE"/>
    <property type="match status" value="1"/>
</dbReference>
<evidence type="ECO:0000313" key="4">
    <source>
        <dbReference type="EMBL" id="UZJ23399.1"/>
    </source>
</evidence>
<name>A0ABY6NVH8_9NOCA</name>
<proteinExistence type="predicted"/>
<evidence type="ECO:0000256" key="2">
    <source>
        <dbReference type="SAM" id="MobiDB-lite"/>
    </source>
</evidence>
<evidence type="ECO:0000256" key="1">
    <source>
        <dbReference type="ARBA" id="ARBA00022729"/>
    </source>
</evidence>
<dbReference type="InterPro" id="IPR011045">
    <property type="entry name" value="N2O_reductase_N"/>
</dbReference>
<gene>
    <name evidence="4" type="ORF">RHODO2019_09110</name>
</gene>
<sequence>MLVLTMVISCGTTNPDPTTALDPASTSTAPPTTGPPPEVSTPTGPSTAPVNVYGAAGANMLDPLVASVPPRVYVPNSDGNTVTVIDPTTFTVLFSYPTGKGPQHVVPSHDLKSLWVNNDGANTLTQIDPTTAKPTRTIPTAQPYNLYWTPDGQYGIVMAEASQQMTFLDATTMDKKFAITTDCKGLNHLDFSADGRYALVSCEFAGKVIKVDMLTHQQVGTLPLGPATNMPQDVRLAPDGSVFYVADMMAGGVWVVNGATLTEEGFIPTGTGAHGIYFDRPAHRMFVTNRGSNQVYGKPHGPGSISVLDWATRTVTATWPIPGGGSPDMGNLSPDGTQLWLSGRFDNEVYALDTTNGALLARIPSGPAPHGLTYWPQPGKYSLGHTGIMR</sequence>
<feature type="compositionally biased region" description="Low complexity" evidence="2">
    <location>
        <begin position="17"/>
        <end position="31"/>
    </location>
</feature>
<dbReference type="Gene3D" id="2.130.10.10">
    <property type="entry name" value="YVTN repeat-like/Quinoprotein amine dehydrogenase"/>
    <property type="match status" value="3"/>
</dbReference>
<evidence type="ECO:0000259" key="3">
    <source>
        <dbReference type="Pfam" id="PF21783"/>
    </source>
</evidence>
<dbReference type="InterPro" id="IPR015943">
    <property type="entry name" value="WD40/YVTN_repeat-like_dom_sf"/>
</dbReference>
<reference evidence="4" key="1">
    <citation type="submission" date="2022-10" db="EMBL/GenBank/DDBJ databases">
        <title>Rhodococcus sp.75.</title>
        <authorList>
            <person name="Sun M."/>
        </authorList>
    </citation>
    <scope>NUCLEOTIDE SEQUENCE</scope>
    <source>
        <strain evidence="4">75</strain>
    </source>
</reference>
<dbReference type="Pfam" id="PF21783">
    <property type="entry name" value="YNCE"/>
    <property type="match status" value="1"/>
</dbReference>
<organism evidence="4 5">
    <name type="scientific">Rhodococcus antarcticus</name>
    <dbReference type="NCBI Taxonomy" id="2987751"/>
    <lineage>
        <taxon>Bacteria</taxon>
        <taxon>Bacillati</taxon>
        <taxon>Actinomycetota</taxon>
        <taxon>Actinomycetes</taxon>
        <taxon>Mycobacteriales</taxon>
        <taxon>Nocardiaceae</taxon>
        <taxon>Rhodococcus</taxon>
    </lineage>
</organism>